<evidence type="ECO:0000256" key="1">
    <source>
        <dbReference type="SAM" id="MobiDB-lite"/>
    </source>
</evidence>
<name>A0A9N9WXB4_PHACE</name>
<dbReference type="OrthoDB" id="6781714at2759"/>
<organism evidence="2 3">
    <name type="scientific">Phaedon cochleariae</name>
    <name type="common">Mustard beetle</name>
    <dbReference type="NCBI Taxonomy" id="80249"/>
    <lineage>
        <taxon>Eukaryota</taxon>
        <taxon>Metazoa</taxon>
        <taxon>Ecdysozoa</taxon>
        <taxon>Arthropoda</taxon>
        <taxon>Hexapoda</taxon>
        <taxon>Insecta</taxon>
        <taxon>Pterygota</taxon>
        <taxon>Neoptera</taxon>
        <taxon>Endopterygota</taxon>
        <taxon>Coleoptera</taxon>
        <taxon>Polyphaga</taxon>
        <taxon>Cucujiformia</taxon>
        <taxon>Chrysomeloidea</taxon>
        <taxon>Chrysomelidae</taxon>
        <taxon>Chrysomelinae</taxon>
        <taxon>Chrysomelini</taxon>
        <taxon>Phaedon</taxon>
    </lineage>
</organism>
<proteinExistence type="predicted"/>
<reference evidence="2" key="1">
    <citation type="submission" date="2022-01" db="EMBL/GenBank/DDBJ databases">
        <authorList>
            <person name="King R."/>
        </authorList>
    </citation>
    <scope>NUCLEOTIDE SEQUENCE</scope>
</reference>
<gene>
    <name evidence="2" type="ORF">PHAECO_LOCUS144</name>
</gene>
<protein>
    <submittedName>
        <fullName evidence="2">Uncharacterized protein</fullName>
    </submittedName>
</protein>
<reference evidence="2" key="2">
    <citation type="submission" date="2022-10" db="EMBL/GenBank/DDBJ databases">
        <authorList>
            <consortium name="ENA_rothamsted_submissions"/>
            <consortium name="culmorum"/>
            <person name="King R."/>
        </authorList>
    </citation>
    <scope>NUCLEOTIDE SEQUENCE</scope>
</reference>
<dbReference type="Proteomes" id="UP001153737">
    <property type="component" value="Chromosome 1"/>
</dbReference>
<sequence length="198" mass="22977">MWWGNIKGKKRFYDSDLEQVVTTQPHLPKAKLTPFKSLEKSKKFQEAFSRMGESETLSHKTIEDIEEYVCEIYGKRKLSSVNKARFEIFLDCCKPKSNQSIFGGIKNFEASRIPSCKDTLICKIRRENQIAAIWKFAFNEKPNFFNPEGNGWVKEDGEYKIKWFQSEQFPQNLNEVPVAADDSSEVESEDAHSNDDDE</sequence>
<feature type="region of interest" description="Disordered" evidence="1">
    <location>
        <begin position="175"/>
        <end position="198"/>
    </location>
</feature>
<dbReference type="EMBL" id="OU896707">
    <property type="protein sequence ID" value="CAG9813087.1"/>
    <property type="molecule type" value="Genomic_DNA"/>
</dbReference>
<keyword evidence="3" id="KW-1185">Reference proteome</keyword>
<evidence type="ECO:0000313" key="3">
    <source>
        <dbReference type="Proteomes" id="UP001153737"/>
    </source>
</evidence>
<accession>A0A9N9WXB4</accession>
<evidence type="ECO:0000313" key="2">
    <source>
        <dbReference type="EMBL" id="CAG9813087.1"/>
    </source>
</evidence>
<feature type="compositionally biased region" description="Basic and acidic residues" evidence="1">
    <location>
        <begin position="189"/>
        <end position="198"/>
    </location>
</feature>
<dbReference type="AlphaFoldDB" id="A0A9N9WXB4"/>